<dbReference type="AlphaFoldDB" id="A0A1I5N614"/>
<proteinExistence type="predicted"/>
<organism evidence="3 4">
    <name type="scientific">Tranquillimonas alkanivorans</name>
    <dbReference type="NCBI Taxonomy" id="441119"/>
    <lineage>
        <taxon>Bacteria</taxon>
        <taxon>Pseudomonadati</taxon>
        <taxon>Pseudomonadota</taxon>
        <taxon>Alphaproteobacteria</taxon>
        <taxon>Rhodobacterales</taxon>
        <taxon>Roseobacteraceae</taxon>
        <taxon>Tranquillimonas</taxon>
    </lineage>
</organism>
<gene>
    <name evidence="3" type="ORF">SAMN04488047_103112</name>
</gene>
<dbReference type="Gene3D" id="1.10.238.10">
    <property type="entry name" value="EF-hand"/>
    <property type="match status" value="2"/>
</dbReference>
<feature type="signal peptide" evidence="1">
    <location>
        <begin position="1"/>
        <end position="22"/>
    </location>
</feature>
<protein>
    <recommendedName>
        <fullName evidence="2">EF-hand domain-containing protein</fullName>
    </recommendedName>
</protein>
<keyword evidence="4" id="KW-1185">Reference proteome</keyword>
<dbReference type="STRING" id="441119.SAMN04488047_103112"/>
<dbReference type="Proteomes" id="UP000199356">
    <property type="component" value="Unassembled WGS sequence"/>
</dbReference>
<dbReference type="GO" id="GO:0005509">
    <property type="term" value="F:calcium ion binding"/>
    <property type="evidence" value="ECO:0007669"/>
    <property type="project" value="InterPro"/>
</dbReference>
<evidence type="ECO:0000313" key="3">
    <source>
        <dbReference type="EMBL" id="SFP17160.1"/>
    </source>
</evidence>
<feature type="chain" id="PRO_5011751087" description="EF-hand domain-containing protein" evidence="1">
    <location>
        <begin position="23"/>
        <end position="181"/>
    </location>
</feature>
<dbReference type="EMBL" id="FOXA01000003">
    <property type="protein sequence ID" value="SFP17160.1"/>
    <property type="molecule type" value="Genomic_DNA"/>
</dbReference>
<evidence type="ECO:0000259" key="2">
    <source>
        <dbReference type="PROSITE" id="PS50222"/>
    </source>
</evidence>
<sequence>MLTRITTTSALALLLAAPAGLAQDDLTPDLSMYDVDEDGFLDADEYGVGFDESGTFDDWDMDDDARLSITELSDATYGMMDLDNDGTLTISEWDTWVDTRVGEETVDLSPAVWDPDGNDIISREEFSAAMGGNYNMFSGYDIDSDGYYDENEIGDLTYDYADWNNDDLIDDDEFLLDDFGI</sequence>
<dbReference type="RefSeq" id="WP_093418973.1">
    <property type="nucleotide sequence ID" value="NZ_FOXA01000003.1"/>
</dbReference>
<feature type="domain" description="EF-hand" evidence="2">
    <location>
        <begin position="32"/>
        <end position="56"/>
    </location>
</feature>
<dbReference type="PROSITE" id="PS00018">
    <property type="entry name" value="EF_HAND_1"/>
    <property type="match status" value="3"/>
</dbReference>
<reference evidence="3 4" key="1">
    <citation type="submission" date="2016-10" db="EMBL/GenBank/DDBJ databases">
        <authorList>
            <person name="de Groot N.N."/>
        </authorList>
    </citation>
    <scope>NUCLEOTIDE SEQUENCE [LARGE SCALE GENOMIC DNA]</scope>
    <source>
        <strain evidence="3 4">DSM 19547</strain>
    </source>
</reference>
<dbReference type="InterPro" id="IPR002048">
    <property type="entry name" value="EF_hand_dom"/>
</dbReference>
<accession>A0A1I5N614</accession>
<dbReference type="PROSITE" id="PS50222">
    <property type="entry name" value="EF_HAND_2"/>
    <property type="match status" value="1"/>
</dbReference>
<keyword evidence="1" id="KW-0732">Signal</keyword>
<dbReference type="InterPro" id="IPR018247">
    <property type="entry name" value="EF_Hand_1_Ca_BS"/>
</dbReference>
<dbReference type="OrthoDB" id="7854363at2"/>
<name>A0A1I5N614_9RHOB</name>
<dbReference type="SUPFAM" id="SSF47473">
    <property type="entry name" value="EF-hand"/>
    <property type="match status" value="2"/>
</dbReference>
<evidence type="ECO:0000313" key="4">
    <source>
        <dbReference type="Proteomes" id="UP000199356"/>
    </source>
</evidence>
<dbReference type="InterPro" id="IPR011992">
    <property type="entry name" value="EF-hand-dom_pair"/>
</dbReference>
<evidence type="ECO:0000256" key="1">
    <source>
        <dbReference type="SAM" id="SignalP"/>
    </source>
</evidence>